<name>A0A2A2L7U6_9BILA</name>
<reference evidence="2 3" key="1">
    <citation type="journal article" date="2017" name="Curr. Biol.">
        <title>Genome architecture and evolution of a unichromosomal asexual nematode.</title>
        <authorList>
            <person name="Fradin H."/>
            <person name="Zegar C."/>
            <person name="Gutwein M."/>
            <person name="Lucas J."/>
            <person name="Kovtun M."/>
            <person name="Corcoran D."/>
            <person name="Baugh L.R."/>
            <person name="Kiontke K."/>
            <person name="Gunsalus K."/>
            <person name="Fitch D.H."/>
            <person name="Piano F."/>
        </authorList>
    </citation>
    <scope>NUCLEOTIDE SEQUENCE [LARGE SCALE GENOMIC DNA]</scope>
    <source>
        <strain evidence="2">PF1309</strain>
    </source>
</reference>
<accession>A0A2A2L7U6</accession>
<dbReference type="SUPFAM" id="SSF53300">
    <property type="entry name" value="vWA-like"/>
    <property type="match status" value="1"/>
</dbReference>
<dbReference type="SMART" id="SM00034">
    <property type="entry name" value="CLECT"/>
    <property type="match status" value="1"/>
</dbReference>
<dbReference type="Proteomes" id="UP000218231">
    <property type="component" value="Unassembled WGS sequence"/>
</dbReference>
<dbReference type="InterPro" id="IPR036465">
    <property type="entry name" value="vWFA_dom_sf"/>
</dbReference>
<dbReference type="Pfam" id="PF00092">
    <property type="entry name" value="VWA"/>
    <property type="match status" value="1"/>
</dbReference>
<protein>
    <recommendedName>
        <fullName evidence="1">C-type lectin domain-containing protein</fullName>
    </recommendedName>
</protein>
<dbReference type="InterPro" id="IPR016186">
    <property type="entry name" value="C-type_lectin-like/link_sf"/>
</dbReference>
<comment type="caution">
    <text evidence="2">The sequence shown here is derived from an EMBL/GenBank/DDBJ whole genome shotgun (WGS) entry which is preliminary data.</text>
</comment>
<dbReference type="Gene3D" id="3.10.100.10">
    <property type="entry name" value="Mannose-Binding Protein A, subunit A"/>
    <property type="match status" value="1"/>
</dbReference>
<keyword evidence="3" id="KW-1185">Reference proteome</keyword>
<feature type="domain" description="C-type lectin" evidence="1">
    <location>
        <begin position="317"/>
        <end position="419"/>
    </location>
</feature>
<dbReference type="AlphaFoldDB" id="A0A2A2L7U6"/>
<dbReference type="PROSITE" id="PS50041">
    <property type="entry name" value="C_TYPE_LECTIN_2"/>
    <property type="match status" value="1"/>
</dbReference>
<dbReference type="PANTHER" id="PTHR31024:SF3">
    <property type="entry name" value="C-TYPE LECTIN-RELATED"/>
    <property type="match status" value="1"/>
</dbReference>
<dbReference type="InterPro" id="IPR016187">
    <property type="entry name" value="CTDL_fold"/>
</dbReference>
<gene>
    <name evidence="2" type="ORF">WR25_21822</name>
</gene>
<dbReference type="CDD" id="cd00037">
    <property type="entry name" value="CLECT"/>
    <property type="match status" value="1"/>
</dbReference>
<dbReference type="Pfam" id="PF00059">
    <property type="entry name" value="Lectin_C"/>
    <property type="match status" value="1"/>
</dbReference>
<dbReference type="InterPro" id="IPR002035">
    <property type="entry name" value="VWF_A"/>
</dbReference>
<proteinExistence type="predicted"/>
<dbReference type="EMBL" id="LIAE01007073">
    <property type="protein sequence ID" value="PAV82240.1"/>
    <property type="molecule type" value="Genomic_DNA"/>
</dbReference>
<dbReference type="SUPFAM" id="SSF56436">
    <property type="entry name" value="C-type lectin-like"/>
    <property type="match status" value="1"/>
</dbReference>
<evidence type="ECO:0000313" key="3">
    <source>
        <dbReference type="Proteomes" id="UP000218231"/>
    </source>
</evidence>
<dbReference type="Gene3D" id="3.40.50.410">
    <property type="entry name" value="von Willebrand factor, type A domain"/>
    <property type="match status" value="1"/>
</dbReference>
<sequence length="434" mass="47887">MNLYKTLRSEVCADLETLYKNAQILPDGKDVPLSKTIKNIHTIYDGFGSTSMVLFTASGNQTDINLAGDTLKTYDDPGITAVYAWGNQTDLDLAANVDKTICDPKYTAPPVTSTPTTPPMPITTTNGGGYGPLPMGGNYSGCAAISYAKQVKLLNNLNYWKSNEDFMNNMQFQYLGESGTNIEGALQMAVQNFADPAQHRPAAKKVLIIAASSYSSGDYDDPTQAADSFKNDGGIIITLSYDQTHGLPESLLRNLSTPNYWLTNSVSMHADDMRWLLCEANCFCPTNMKPYNQDAWMAPQGGCHNPVSIPAINRLGEHDCLNEWHNGFIAFVEDANKLNFLGSLIAPKSKYWIGLQYINNQWMWPSALGDAKFKINYQSWGAGEPQLSKGNCVYMYQASGFGYSWFVDSCNADYNYICQASPCHSMSYCPYVKS</sequence>
<dbReference type="STRING" id="2018661.A0A2A2L7U6"/>
<organism evidence="2 3">
    <name type="scientific">Diploscapter pachys</name>
    <dbReference type="NCBI Taxonomy" id="2018661"/>
    <lineage>
        <taxon>Eukaryota</taxon>
        <taxon>Metazoa</taxon>
        <taxon>Ecdysozoa</taxon>
        <taxon>Nematoda</taxon>
        <taxon>Chromadorea</taxon>
        <taxon>Rhabditida</taxon>
        <taxon>Rhabditina</taxon>
        <taxon>Rhabditomorpha</taxon>
        <taxon>Rhabditoidea</taxon>
        <taxon>Rhabditidae</taxon>
        <taxon>Diploscapter</taxon>
    </lineage>
</organism>
<dbReference type="PANTHER" id="PTHR31024">
    <property type="entry name" value="C-TYPE LECTIN"/>
    <property type="match status" value="1"/>
</dbReference>
<dbReference type="OrthoDB" id="5835437at2759"/>
<dbReference type="InterPro" id="IPR001304">
    <property type="entry name" value="C-type_lectin-like"/>
</dbReference>
<evidence type="ECO:0000313" key="2">
    <source>
        <dbReference type="EMBL" id="PAV82240.1"/>
    </source>
</evidence>
<evidence type="ECO:0000259" key="1">
    <source>
        <dbReference type="PROSITE" id="PS50041"/>
    </source>
</evidence>